<feature type="transmembrane region" description="Helical" evidence="1">
    <location>
        <begin position="47"/>
        <end position="68"/>
    </location>
</feature>
<sequence length="73" mass="8621">MTNTWVLTTSIMSIKQLNSRIRGRNGGQFKRPCYENTYKQRRTFSSIVLVQDVLTMRLWICLLISMPMNLTQH</sequence>
<dbReference type="EMBL" id="JAYRBN010000116">
    <property type="protein sequence ID" value="KAL2721692.1"/>
    <property type="molecule type" value="Genomic_DNA"/>
</dbReference>
<accession>A0ABD2AM58</accession>
<organism evidence="2 3">
    <name type="scientific">Vespula maculifrons</name>
    <name type="common">Eastern yellow jacket</name>
    <name type="synonym">Wasp</name>
    <dbReference type="NCBI Taxonomy" id="7453"/>
    <lineage>
        <taxon>Eukaryota</taxon>
        <taxon>Metazoa</taxon>
        <taxon>Ecdysozoa</taxon>
        <taxon>Arthropoda</taxon>
        <taxon>Hexapoda</taxon>
        <taxon>Insecta</taxon>
        <taxon>Pterygota</taxon>
        <taxon>Neoptera</taxon>
        <taxon>Endopterygota</taxon>
        <taxon>Hymenoptera</taxon>
        <taxon>Apocrita</taxon>
        <taxon>Aculeata</taxon>
        <taxon>Vespoidea</taxon>
        <taxon>Vespidae</taxon>
        <taxon>Vespinae</taxon>
        <taxon>Vespula</taxon>
    </lineage>
</organism>
<keyword evidence="1" id="KW-0812">Transmembrane</keyword>
<gene>
    <name evidence="2" type="ORF">V1477_020512</name>
</gene>
<keyword evidence="1" id="KW-0472">Membrane</keyword>
<comment type="caution">
    <text evidence="2">The sequence shown here is derived from an EMBL/GenBank/DDBJ whole genome shotgun (WGS) entry which is preliminary data.</text>
</comment>
<keyword evidence="3" id="KW-1185">Reference proteome</keyword>
<proteinExistence type="predicted"/>
<evidence type="ECO:0000313" key="2">
    <source>
        <dbReference type="EMBL" id="KAL2721692.1"/>
    </source>
</evidence>
<reference evidence="2 3" key="1">
    <citation type="journal article" date="2024" name="Ann. Entomol. Soc. Am.">
        <title>Genomic analyses of the southern and eastern yellowjacket wasps (Hymenoptera: Vespidae) reveal evolutionary signatures of social life.</title>
        <authorList>
            <person name="Catto M.A."/>
            <person name="Caine P.B."/>
            <person name="Orr S.E."/>
            <person name="Hunt B.G."/>
            <person name="Goodisman M.A.D."/>
        </authorList>
    </citation>
    <scope>NUCLEOTIDE SEQUENCE [LARGE SCALE GENOMIC DNA]</scope>
    <source>
        <strain evidence="2">232</strain>
        <tissue evidence="2">Head and thorax</tissue>
    </source>
</reference>
<evidence type="ECO:0000256" key="1">
    <source>
        <dbReference type="SAM" id="Phobius"/>
    </source>
</evidence>
<dbReference type="AlphaFoldDB" id="A0ABD2AM58"/>
<feature type="non-terminal residue" evidence="2">
    <location>
        <position position="73"/>
    </location>
</feature>
<dbReference type="Proteomes" id="UP001607303">
    <property type="component" value="Unassembled WGS sequence"/>
</dbReference>
<keyword evidence="1" id="KW-1133">Transmembrane helix</keyword>
<name>A0ABD2AM58_VESMC</name>
<evidence type="ECO:0000313" key="3">
    <source>
        <dbReference type="Proteomes" id="UP001607303"/>
    </source>
</evidence>
<protein>
    <submittedName>
        <fullName evidence="2">Uncharacterized protein</fullName>
    </submittedName>
</protein>